<dbReference type="PANTHER" id="PTHR11440">
    <property type="entry name" value="LECITHIN-CHOLESTEROL ACYLTRANSFERASE-RELATED"/>
    <property type="match status" value="1"/>
</dbReference>
<dbReference type="InterPro" id="IPR003386">
    <property type="entry name" value="LACT/PDAT_acylTrfase"/>
</dbReference>
<dbReference type="AlphaFoldDB" id="A0A812BFC0"/>
<dbReference type="OrthoDB" id="190846at2759"/>
<accession>A0A812BFC0</accession>
<feature type="signal peptide" evidence="1">
    <location>
        <begin position="1"/>
        <end position="19"/>
    </location>
</feature>
<evidence type="ECO:0000313" key="2">
    <source>
        <dbReference type="EMBL" id="CAE1227535.1"/>
    </source>
</evidence>
<dbReference type="Proteomes" id="UP000597762">
    <property type="component" value="Unassembled WGS sequence"/>
</dbReference>
<proteinExistence type="predicted"/>
<dbReference type="EC" id="3.1.1.5" evidence="2"/>
<reference evidence="2" key="1">
    <citation type="submission" date="2021-01" db="EMBL/GenBank/DDBJ databases">
        <authorList>
            <person name="Li R."/>
            <person name="Bekaert M."/>
        </authorList>
    </citation>
    <scope>NUCLEOTIDE SEQUENCE</scope>
    <source>
        <strain evidence="2">Farmed</strain>
    </source>
</reference>
<organism evidence="2 3">
    <name type="scientific">Acanthosepion pharaonis</name>
    <name type="common">Pharaoh cuttlefish</name>
    <name type="synonym">Sepia pharaonis</name>
    <dbReference type="NCBI Taxonomy" id="158019"/>
    <lineage>
        <taxon>Eukaryota</taxon>
        <taxon>Metazoa</taxon>
        <taxon>Spiralia</taxon>
        <taxon>Lophotrochozoa</taxon>
        <taxon>Mollusca</taxon>
        <taxon>Cephalopoda</taxon>
        <taxon>Coleoidea</taxon>
        <taxon>Decapodiformes</taxon>
        <taxon>Sepiida</taxon>
        <taxon>Sepiina</taxon>
        <taxon>Sepiidae</taxon>
        <taxon>Acanthosepion</taxon>
    </lineage>
</organism>
<dbReference type="EMBL" id="CAHIKZ030000578">
    <property type="protein sequence ID" value="CAE1227535.1"/>
    <property type="molecule type" value="Genomic_DNA"/>
</dbReference>
<keyword evidence="1" id="KW-0732">Signal</keyword>
<dbReference type="GO" id="GO:0004622">
    <property type="term" value="F:phosphatidylcholine lysophospholipase activity"/>
    <property type="evidence" value="ECO:0007669"/>
    <property type="project" value="UniProtKB-EC"/>
</dbReference>
<comment type="caution">
    <text evidence="2">The sequence shown here is derived from an EMBL/GenBank/DDBJ whole genome shotgun (WGS) entry which is preliminary data.</text>
</comment>
<keyword evidence="3" id="KW-1185">Reference proteome</keyword>
<dbReference type="SUPFAM" id="SSF53474">
    <property type="entry name" value="alpha/beta-Hydrolases"/>
    <property type="match status" value="1"/>
</dbReference>
<evidence type="ECO:0000256" key="1">
    <source>
        <dbReference type="SAM" id="SignalP"/>
    </source>
</evidence>
<protein>
    <submittedName>
        <fullName evidence="2">LYPLA3</fullName>
        <ecNumber evidence="2">3.1.1.5</ecNumber>
    </submittedName>
</protein>
<dbReference type="InterPro" id="IPR029058">
    <property type="entry name" value="AB_hydrolase_fold"/>
</dbReference>
<dbReference type="Pfam" id="PF02450">
    <property type="entry name" value="LCAT"/>
    <property type="match status" value="1"/>
</dbReference>
<keyword evidence="2" id="KW-0378">Hydrolase</keyword>
<dbReference type="GO" id="GO:0006629">
    <property type="term" value="P:lipid metabolic process"/>
    <property type="evidence" value="ECO:0007669"/>
    <property type="project" value="InterPro"/>
</dbReference>
<dbReference type="GO" id="GO:0008374">
    <property type="term" value="F:O-acyltransferase activity"/>
    <property type="evidence" value="ECO:0007669"/>
    <property type="project" value="InterPro"/>
</dbReference>
<sequence length="400" mass="45707">MLVLILSSILVSNANFVFSVNPVIFVPGDGGSQIEAKLNKTSSPAVYCEKHTSYYYTLWLDLSQISLAQNCFVDNMRLVYNSTTHRTQDSPGVSIQVPGFGNTNTVEFLDPGREEFTTYYFHIIERLIKEGYARNISLRGAPYDFRRSPNEFQDYFSKVKKLILETYKANNNSRVILMAHSMGSPTMLYFLNRQSQAWKDKYIRSLVTISGVWGGALKTLRLMSSGDNLGIFVVKPHLVREYQRSATSTAWLMPYDTFWGADEILVSQPKRNYTVNDYKQFFDDINYPAGYMMRKDTENLIKKLTPPGVEVFCIHGVNISTPAQLNFQNGFPDEQPSVKSGAGDGTVNIRSLLGCLRWQKQQSQPVHHYAESTFFFFFPSLLTFTKTEKMHLTLQYLQMV</sequence>
<dbReference type="Gene3D" id="3.40.50.1820">
    <property type="entry name" value="alpha/beta hydrolase"/>
    <property type="match status" value="1"/>
</dbReference>
<feature type="chain" id="PRO_5032418063" evidence="1">
    <location>
        <begin position="20"/>
        <end position="400"/>
    </location>
</feature>
<name>A0A812BFC0_ACAPH</name>
<evidence type="ECO:0000313" key="3">
    <source>
        <dbReference type="Proteomes" id="UP000597762"/>
    </source>
</evidence>
<gene>
    <name evidence="2" type="ORF">SPHA_16440</name>
</gene>